<name>A0A2G4SRY6_RHIZD</name>
<proteinExistence type="predicted"/>
<organism evidence="1 2">
    <name type="scientific">Rhizopus microsporus ATCC 52813</name>
    <dbReference type="NCBI Taxonomy" id="1340429"/>
    <lineage>
        <taxon>Eukaryota</taxon>
        <taxon>Fungi</taxon>
        <taxon>Fungi incertae sedis</taxon>
        <taxon>Mucoromycota</taxon>
        <taxon>Mucoromycotina</taxon>
        <taxon>Mucoromycetes</taxon>
        <taxon>Mucorales</taxon>
        <taxon>Mucorineae</taxon>
        <taxon>Rhizopodaceae</taxon>
        <taxon>Rhizopus</taxon>
    </lineage>
</organism>
<dbReference type="RefSeq" id="XP_023465255.1">
    <property type="nucleotide sequence ID" value="XM_023610018.1"/>
</dbReference>
<accession>A0A2G4SRY6</accession>
<protein>
    <submittedName>
        <fullName evidence="1">Uncharacterized protein</fullName>
    </submittedName>
</protein>
<evidence type="ECO:0000313" key="1">
    <source>
        <dbReference type="EMBL" id="PHZ11547.1"/>
    </source>
</evidence>
<gene>
    <name evidence="1" type="ORF">RHIMIDRAFT_244042</name>
</gene>
<dbReference type="Proteomes" id="UP000242254">
    <property type="component" value="Unassembled WGS sequence"/>
</dbReference>
<dbReference type="AlphaFoldDB" id="A0A2G4SRY6"/>
<reference evidence="1 2" key="1">
    <citation type="journal article" date="2016" name="Proc. Natl. Acad. Sci. U.S.A.">
        <title>Lipid metabolic changes in an early divergent fungus govern the establishment of a mutualistic symbiosis with endobacteria.</title>
        <authorList>
            <person name="Lastovetsky O.A."/>
            <person name="Gaspar M.L."/>
            <person name="Mondo S.J."/>
            <person name="LaButti K.M."/>
            <person name="Sandor L."/>
            <person name="Grigoriev I.V."/>
            <person name="Henry S.A."/>
            <person name="Pawlowska T.E."/>
        </authorList>
    </citation>
    <scope>NUCLEOTIDE SEQUENCE [LARGE SCALE GENOMIC DNA]</scope>
    <source>
        <strain evidence="1 2">ATCC 52813</strain>
    </source>
</reference>
<dbReference type="GeneID" id="35441008"/>
<evidence type="ECO:0000313" key="2">
    <source>
        <dbReference type="Proteomes" id="UP000242254"/>
    </source>
</evidence>
<dbReference type="EMBL" id="KZ303851">
    <property type="protein sequence ID" value="PHZ11547.1"/>
    <property type="molecule type" value="Genomic_DNA"/>
</dbReference>
<sequence length="106" mass="12393">MFNDQSEQLFTREQVEQIIEEMSRKLNLDRSSEGPINLPNEILEEVENGPSINLQKNIKEFVKNLPKYEGSEWINSEIFNKELHRELKRKTVNALQSTNVVYKGAD</sequence>
<keyword evidence="2" id="KW-1185">Reference proteome</keyword>